<protein>
    <submittedName>
        <fullName evidence="1">Uncharacterized protein</fullName>
    </submittedName>
</protein>
<proteinExistence type="predicted"/>
<dbReference type="Proteomes" id="UP000324222">
    <property type="component" value="Unassembled WGS sequence"/>
</dbReference>
<evidence type="ECO:0000313" key="1">
    <source>
        <dbReference type="EMBL" id="MPC57294.1"/>
    </source>
</evidence>
<keyword evidence="2" id="KW-1185">Reference proteome</keyword>
<comment type="caution">
    <text evidence="1">The sequence shown here is derived from an EMBL/GenBank/DDBJ whole genome shotgun (WGS) entry which is preliminary data.</text>
</comment>
<gene>
    <name evidence="1" type="ORF">E2C01_051271</name>
</gene>
<reference evidence="1 2" key="1">
    <citation type="submission" date="2019-05" db="EMBL/GenBank/DDBJ databases">
        <title>Another draft genome of Portunus trituberculatus and its Hox gene families provides insights of decapod evolution.</title>
        <authorList>
            <person name="Jeong J.-H."/>
            <person name="Song I."/>
            <person name="Kim S."/>
            <person name="Choi T."/>
            <person name="Kim D."/>
            <person name="Ryu S."/>
            <person name="Kim W."/>
        </authorList>
    </citation>
    <scope>NUCLEOTIDE SEQUENCE [LARGE SCALE GENOMIC DNA]</scope>
    <source>
        <tissue evidence="1">Muscle</tissue>
    </source>
</reference>
<dbReference type="EMBL" id="VSRR010014668">
    <property type="protein sequence ID" value="MPC57294.1"/>
    <property type="molecule type" value="Genomic_DNA"/>
</dbReference>
<organism evidence="1 2">
    <name type="scientific">Portunus trituberculatus</name>
    <name type="common">Swimming crab</name>
    <name type="synonym">Neptunus trituberculatus</name>
    <dbReference type="NCBI Taxonomy" id="210409"/>
    <lineage>
        <taxon>Eukaryota</taxon>
        <taxon>Metazoa</taxon>
        <taxon>Ecdysozoa</taxon>
        <taxon>Arthropoda</taxon>
        <taxon>Crustacea</taxon>
        <taxon>Multicrustacea</taxon>
        <taxon>Malacostraca</taxon>
        <taxon>Eumalacostraca</taxon>
        <taxon>Eucarida</taxon>
        <taxon>Decapoda</taxon>
        <taxon>Pleocyemata</taxon>
        <taxon>Brachyura</taxon>
        <taxon>Eubrachyura</taxon>
        <taxon>Portunoidea</taxon>
        <taxon>Portunidae</taxon>
        <taxon>Portuninae</taxon>
        <taxon>Portunus</taxon>
    </lineage>
</organism>
<evidence type="ECO:0000313" key="2">
    <source>
        <dbReference type="Proteomes" id="UP000324222"/>
    </source>
</evidence>
<dbReference type="AlphaFoldDB" id="A0A5B7GLB6"/>
<name>A0A5B7GLB6_PORTR</name>
<sequence>MSGGGPVTPCHVQSVVDCLCYDHESAAVAPDLLPVSANTSRQPREGITSALSFSFTHVEKVNEKKKKEKRNIIQPCD</sequence>
<accession>A0A5B7GLB6</accession>